<dbReference type="Gene3D" id="1.20.58.100">
    <property type="entry name" value="Fumarate reductase/succinate dehydrogenase flavoprotein-like, C-terminal domain"/>
    <property type="match status" value="1"/>
</dbReference>
<comment type="cofactor">
    <cofactor evidence="1 13">
        <name>FAD</name>
        <dbReference type="ChEBI" id="CHEBI:57692"/>
    </cofactor>
</comment>
<dbReference type="InterPro" id="IPR036188">
    <property type="entry name" value="FAD/NAD-bd_sf"/>
</dbReference>
<evidence type="ECO:0000256" key="14">
    <source>
        <dbReference type="SAM" id="MobiDB-lite"/>
    </source>
</evidence>
<name>A0ABP7GC37_9MICO</name>
<evidence type="ECO:0000256" key="5">
    <source>
        <dbReference type="ARBA" id="ARBA00021901"/>
    </source>
</evidence>
<dbReference type="Proteomes" id="UP001500540">
    <property type="component" value="Unassembled WGS sequence"/>
</dbReference>
<comment type="catalytic activity">
    <reaction evidence="11">
        <text>L-aspartate + O2 = iminosuccinate + H2O2</text>
        <dbReference type="Rhea" id="RHEA:25876"/>
        <dbReference type="ChEBI" id="CHEBI:15379"/>
        <dbReference type="ChEBI" id="CHEBI:16240"/>
        <dbReference type="ChEBI" id="CHEBI:29991"/>
        <dbReference type="ChEBI" id="CHEBI:77875"/>
        <dbReference type="EC" id="1.4.3.16"/>
    </reaction>
    <physiologicalReaction direction="left-to-right" evidence="11">
        <dbReference type="Rhea" id="RHEA:25877"/>
    </physiologicalReaction>
</comment>
<dbReference type="EC" id="1.4.3.16" evidence="4 12"/>
<evidence type="ECO:0000256" key="7">
    <source>
        <dbReference type="ARBA" id="ARBA00022642"/>
    </source>
</evidence>
<feature type="domain" description="Fumarate reductase/succinate dehydrogenase flavoprotein-like C-terminal" evidence="16">
    <location>
        <begin position="428"/>
        <end position="505"/>
    </location>
</feature>
<dbReference type="Pfam" id="PF00890">
    <property type="entry name" value="FAD_binding_2"/>
    <property type="match status" value="1"/>
</dbReference>
<evidence type="ECO:0000256" key="13">
    <source>
        <dbReference type="RuleBase" id="RU362049"/>
    </source>
</evidence>
<evidence type="ECO:0000313" key="18">
    <source>
        <dbReference type="Proteomes" id="UP001500540"/>
    </source>
</evidence>
<gene>
    <name evidence="17" type="primary">nadB</name>
    <name evidence="17" type="ORF">GCM10022240_12450</name>
</gene>
<dbReference type="PANTHER" id="PTHR42716:SF2">
    <property type="entry name" value="L-ASPARTATE OXIDASE, CHLOROPLASTIC"/>
    <property type="match status" value="1"/>
</dbReference>
<dbReference type="SUPFAM" id="SSF51905">
    <property type="entry name" value="FAD/NAD(P)-binding domain"/>
    <property type="match status" value="1"/>
</dbReference>
<keyword evidence="6 13" id="KW-0285">Flavoprotein</keyword>
<dbReference type="Pfam" id="PF02910">
    <property type="entry name" value="Succ_DH_flav_C"/>
    <property type="match status" value="1"/>
</dbReference>
<dbReference type="PRINTS" id="PR00368">
    <property type="entry name" value="FADPNR"/>
</dbReference>
<dbReference type="InterPro" id="IPR005288">
    <property type="entry name" value="NadB"/>
</dbReference>
<dbReference type="InterPro" id="IPR027477">
    <property type="entry name" value="Succ_DH/fumarate_Rdtase_cat_sf"/>
</dbReference>
<keyword evidence="8 13" id="KW-0274">FAD</keyword>
<dbReference type="InterPro" id="IPR015939">
    <property type="entry name" value="Fum_Rdtase/Succ_DH_flav-like_C"/>
</dbReference>
<dbReference type="PANTHER" id="PTHR42716">
    <property type="entry name" value="L-ASPARTATE OXIDASE"/>
    <property type="match status" value="1"/>
</dbReference>
<dbReference type="RefSeq" id="WP_344781657.1">
    <property type="nucleotide sequence ID" value="NZ_BAABAF010000004.1"/>
</dbReference>
<evidence type="ECO:0000256" key="10">
    <source>
        <dbReference type="ARBA" id="ARBA00029426"/>
    </source>
</evidence>
<evidence type="ECO:0000256" key="12">
    <source>
        <dbReference type="NCBIfam" id="TIGR00551"/>
    </source>
</evidence>
<reference evidence="18" key="1">
    <citation type="journal article" date="2019" name="Int. J. Syst. Evol. Microbiol.">
        <title>The Global Catalogue of Microorganisms (GCM) 10K type strain sequencing project: providing services to taxonomists for standard genome sequencing and annotation.</title>
        <authorList>
            <consortium name="The Broad Institute Genomics Platform"/>
            <consortium name="The Broad Institute Genome Sequencing Center for Infectious Disease"/>
            <person name="Wu L."/>
            <person name="Ma J."/>
        </authorList>
    </citation>
    <scope>NUCLEOTIDE SEQUENCE [LARGE SCALE GENOMIC DNA]</scope>
    <source>
        <strain evidence="18">JCM 16950</strain>
    </source>
</reference>
<evidence type="ECO:0000259" key="16">
    <source>
        <dbReference type="Pfam" id="PF02910"/>
    </source>
</evidence>
<keyword evidence="7 13" id="KW-0662">Pyridine nucleotide biosynthesis</keyword>
<comment type="caution">
    <text evidence="17">The sequence shown here is derived from an EMBL/GenBank/DDBJ whole genome shotgun (WGS) entry which is preliminary data.</text>
</comment>
<evidence type="ECO:0000313" key="17">
    <source>
        <dbReference type="EMBL" id="GAA3761433.1"/>
    </source>
</evidence>
<evidence type="ECO:0000259" key="15">
    <source>
        <dbReference type="Pfam" id="PF00890"/>
    </source>
</evidence>
<comment type="subcellular location">
    <subcellularLocation>
        <location evidence="13">Cytoplasm</location>
    </subcellularLocation>
</comment>
<comment type="pathway">
    <text evidence="2 13">Cofactor biosynthesis; NAD(+) biosynthesis; iminoaspartate from L-aspartate (oxidase route): step 1/1.</text>
</comment>
<accession>A0ABP7GC37</accession>
<dbReference type="NCBIfam" id="TIGR00551">
    <property type="entry name" value="nadB"/>
    <property type="match status" value="1"/>
</dbReference>
<dbReference type="InterPro" id="IPR037099">
    <property type="entry name" value="Fum_R/Succ_DH_flav-like_C_sf"/>
</dbReference>
<evidence type="ECO:0000256" key="4">
    <source>
        <dbReference type="ARBA" id="ARBA00012173"/>
    </source>
</evidence>
<dbReference type="Gene3D" id="3.90.700.10">
    <property type="entry name" value="Succinate dehydrogenase/fumarate reductase flavoprotein, catalytic domain"/>
    <property type="match status" value="1"/>
</dbReference>
<keyword evidence="18" id="KW-1185">Reference proteome</keyword>
<evidence type="ECO:0000256" key="9">
    <source>
        <dbReference type="ARBA" id="ARBA00023002"/>
    </source>
</evidence>
<evidence type="ECO:0000256" key="3">
    <source>
        <dbReference type="ARBA" id="ARBA00008562"/>
    </source>
</evidence>
<dbReference type="EMBL" id="BAABAF010000004">
    <property type="protein sequence ID" value="GAA3761433.1"/>
    <property type="molecule type" value="Genomic_DNA"/>
</dbReference>
<dbReference type="SUPFAM" id="SSF46977">
    <property type="entry name" value="Succinate dehydrogenase/fumarate reductase flavoprotein C-terminal domain"/>
    <property type="match status" value="1"/>
</dbReference>
<comment type="similarity">
    <text evidence="3 13">Belongs to the FAD-dependent oxidoreductase 2 family. NadB subfamily.</text>
</comment>
<dbReference type="InterPro" id="IPR003953">
    <property type="entry name" value="FAD-dep_OxRdtase_2_FAD-bd"/>
</dbReference>
<feature type="region of interest" description="Disordered" evidence="14">
    <location>
        <begin position="495"/>
        <end position="540"/>
    </location>
</feature>
<evidence type="ECO:0000256" key="11">
    <source>
        <dbReference type="ARBA" id="ARBA00048305"/>
    </source>
</evidence>
<evidence type="ECO:0000256" key="2">
    <source>
        <dbReference type="ARBA" id="ARBA00004950"/>
    </source>
</evidence>
<proteinExistence type="inferred from homology"/>
<dbReference type="SUPFAM" id="SSF56425">
    <property type="entry name" value="Succinate dehydrogenase/fumarate reductase flavoprotein, catalytic domain"/>
    <property type="match status" value="1"/>
</dbReference>
<keyword evidence="9 13" id="KW-0560">Oxidoreductase</keyword>
<sequence length="540" mass="55280">MTEPAPHVVVVGSGIAGLTAAQHALAAGCRVSLVTKGELADANTTAAQGGIAAAWCADDRPADHARDTITAGADANDPAAVQTLVAAGPAGIRELIDAGVAFDRDADGSFTKGLEAAHSYPRILHAAGDGTGRVIEQALIARLAGSAVQVLEHAFLIDLIIRGGRVTGARLLISGCRSILPADAVVLATGGAGQLYARTTNPAVATGDGVAAAIRAGAAIADLEFVQFHPTVLAEGAPFLVSEAVRGQGATIIDEQRRRFLFDAHPDGELAPRDVVARALARRIAAQHGRPVLLDATGLHRPDPHERAAFLARRFPTIDAAVRERGLDWAREPIPVTPAAHYVMGGVATDLDGRTSVPGLYAAGEVACTGVHGANRLASNSLLEGAVFGARAGAAAAADAAAGVSGIPTPLAPRTAAHPDATAPAFTRAALQEVMWRDAGLMRDAAGLGRAAGVLAAWAVQPRTPRTVADFEDENLLAVARAVVAAAAARTGSLGAHWRTDDPGRTPPIPALGRRNQSDPAPVAPDRRSSARQALLTEVR</sequence>
<dbReference type="Gene3D" id="3.50.50.60">
    <property type="entry name" value="FAD/NAD(P)-binding domain"/>
    <property type="match status" value="1"/>
</dbReference>
<evidence type="ECO:0000256" key="8">
    <source>
        <dbReference type="ARBA" id="ARBA00022827"/>
    </source>
</evidence>
<organism evidence="17 18">
    <name type="scientific">Microbacterium kribbense</name>
    <dbReference type="NCBI Taxonomy" id="433645"/>
    <lineage>
        <taxon>Bacteria</taxon>
        <taxon>Bacillati</taxon>
        <taxon>Actinomycetota</taxon>
        <taxon>Actinomycetes</taxon>
        <taxon>Micrococcales</taxon>
        <taxon>Microbacteriaceae</taxon>
        <taxon>Microbacterium</taxon>
    </lineage>
</organism>
<feature type="domain" description="FAD-dependent oxidoreductase 2 FAD-binding" evidence="15">
    <location>
        <begin position="7"/>
        <end position="382"/>
    </location>
</feature>
<evidence type="ECO:0000256" key="1">
    <source>
        <dbReference type="ARBA" id="ARBA00001974"/>
    </source>
</evidence>
<protein>
    <recommendedName>
        <fullName evidence="5 12">L-aspartate oxidase</fullName>
        <ecNumber evidence="4 12">1.4.3.16</ecNumber>
    </recommendedName>
</protein>
<evidence type="ECO:0000256" key="6">
    <source>
        <dbReference type="ARBA" id="ARBA00022630"/>
    </source>
</evidence>
<comment type="function">
    <text evidence="10">Catalyzes the oxidation of L-aspartate to iminoaspartate, the first step in the de novo biosynthesis of NAD(+).</text>
</comment>